<gene>
    <name evidence="1" type="ORF">FEZ08_04070</name>
</gene>
<dbReference type="Gene3D" id="3.20.80.10">
    <property type="entry name" value="Regulatory factor, effector binding domain"/>
    <property type="match status" value="1"/>
</dbReference>
<reference evidence="1 2" key="1">
    <citation type="submission" date="2019-05" db="EMBL/GenBank/DDBJ databases">
        <title>Culicoidintestinum kansasii gen. nov., sp. nov. from the gastrointestinal tract of the biting midge, Culicoides sonorensis.</title>
        <authorList>
            <person name="Neupane S."/>
            <person name="Ghosh A."/>
            <person name="Gunther S."/>
            <person name="Martin K."/>
            <person name="Zurek L."/>
        </authorList>
    </citation>
    <scope>NUCLEOTIDE SEQUENCE [LARGE SCALE GENOMIC DNA]</scope>
    <source>
        <strain evidence="1 2">CS-1</strain>
    </source>
</reference>
<dbReference type="OrthoDB" id="3173400at2"/>
<keyword evidence="2" id="KW-1185">Reference proteome</keyword>
<dbReference type="InterPro" id="IPR011256">
    <property type="entry name" value="Reg_factor_effector_dom_sf"/>
</dbReference>
<comment type="caution">
    <text evidence="1">The sequence shown here is derived from an EMBL/GenBank/DDBJ whole genome shotgun (WGS) entry which is preliminary data.</text>
</comment>
<dbReference type="InParanoid" id="A0A5R8QFI2"/>
<evidence type="ECO:0000313" key="1">
    <source>
        <dbReference type="EMBL" id="TLG76801.1"/>
    </source>
</evidence>
<name>A0A5R8QFI2_9FIRM</name>
<accession>A0A5R8QFI2</accession>
<proteinExistence type="predicted"/>
<dbReference type="EMBL" id="VBWP01000002">
    <property type="protein sequence ID" value="TLG76801.1"/>
    <property type="molecule type" value="Genomic_DNA"/>
</dbReference>
<dbReference type="RefSeq" id="WP_138190438.1">
    <property type="nucleotide sequence ID" value="NZ_VBWP01000002.1"/>
</dbReference>
<dbReference type="AlphaFoldDB" id="A0A5R8QFI2"/>
<evidence type="ECO:0000313" key="2">
    <source>
        <dbReference type="Proteomes" id="UP000306912"/>
    </source>
</evidence>
<sequence>MMIVSIDAVQPLIGLVVDMPMGVDGDEPVLRRLRQEFEACGLSEMQESFIALHTEYDLNQAKKQVVFAVQTDDYSSATHVIGKGRYVQYSGVGDFWVLREQLWAKAEAEVSDAERGYTSDFEVYYADGSRRFELYIALKNEESWYE</sequence>
<organism evidence="1 2">
    <name type="scientific">Culicoidibacter larvae</name>
    <dbReference type="NCBI Taxonomy" id="2579976"/>
    <lineage>
        <taxon>Bacteria</taxon>
        <taxon>Bacillati</taxon>
        <taxon>Bacillota</taxon>
        <taxon>Culicoidibacteria</taxon>
        <taxon>Culicoidibacterales</taxon>
        <taxon>Culicoidibacteraceae</taxon>
        <taxon>Culicoidibacter</taxon>
    </lineage>
</organism>
<dbReference type="Proteomes" id="UP000306912">
    <property type="component" value="Unassembled WGS sequence"/>
</dbReference>
<protein>
    <submittedName>
        <fullName evidence="1">Uncharacterized protein</fullName>
    </submittedName>
</protein>